<sequence>MNEVQEAKEELESLAVIRIEPFCFRILTNWGTPGLGFWVLGVRRSGKKEFLSPEKGLLSRIEVGLMTASAVSEKFLKDVKPANNLGKELGFLYLSVGDRTVL</sequence>
<accession>A0A6A6K9R9</accession>
<evidence type="ECO:0000313" key="2">
    <source>
        <dbReference type="Proteomes" id="UP000467840"/>
    </source>
</evidence>
<keyword evidence="2" id="KW-1185">Reference proteome</keyword>
<dbReference type="Proteomes" id="UP000467840">
    <property type="component" value="Chromosome 12"/>
</dbReference>
<gene>
    <name evidence="1" type="ORF">GH714_019955</name>
</gene>
<name>A0A6A6K9R9_HEVBR</name>
<evidence type="ECO:0000313" key="1">
    <source>
        <dbReference type="EMBL" id="KAF2284219.1"/>
    </source>
</evidence>
<dbReference type="EMBL" id="JAAGAX010000018">
    <property type="protein sequence ID" value="KAF2284219.1"/>
    <property type="molecule type" value="Genomic_DNA"/>
</dbReference>
<reference evidence="1 2" key="1">
    <citation type="journal article" date="2020" name="Mol. Plant">
        <title>The Chromosome-Based Rubber Tree Genome Provides New Insights into Spurge Genome Evolution and Rubber Biosynthesis.</title>
        <authorList>
            <person name="Liu J."/>
            <person name="Shi C."/>
            <person name="Shi C.C."/>
            <person name="Li W."/>
            <person name="Zhang Q.J."/>
            <person name="Zhang Y."/>
            <person name="Li K."/>
            <person name="Lu H.F."/>
            <person name="Shi C."/>
            <person name="Zhu S.T."/>
            <person name="Xiao Z.Y."/>
            <person name="Nan H."/>
            <person name="Yue Y."/>
            <person name="Zhu X.G."/>
            <person name="Wu Y."/>
            <person name="Hong X.N."/>
            <person name="Fan G.Y."/>
            <person name="Tong Y."/>
            <person name="Zhang D."/>
            <person name="Mao C.L."/>
            <person name="Liu Y.L."/>
            <person name="Hao S.J."/>
            <person name="Liu W.Q."/>
            <person name="Lv M.Q."/>
            <person name="Zhang H.B."/>
            <person name="Liu Y."/>
            <person name="Hu-Tang G.R."/>
            <person name="Wang J.P."/>
            <person name="Wang J.H."/>
            <person name="Sun Y.H."/>
            <person name="Ni S.B."/>
            <person name="Chen W.B."/>
            <person name="Zhang X.C."/>
            <person name="Jiao Y.N."/>
            <person name="Eichler E.E."/>
            <person name="Li G.H."/>
            <person name="Liu X."/>
            <person name="Gao L.Z."/>
        </authorList>
    </citation>
    <scope>NUCLEOTIDE SEQUENCE [LARGE SCALE GENOMIC DNA]</scope>
    <source>
        <strain evidence="2">cv. GT1</strain>
        <tissue evidence="1">Leaf</tissue>
    </source>
</reference>
<protein>
    <submittedName>
        <fullName evidence="1">Uncharacterized protein</fullName>
    </submittedName>
</protein>
<organism evidence="1 2">
    <name type="scientific">Hevea brasiliensis</name>
    <name type="common">Para rubber tree</name>
    <name type="synonym">Siphonia brasiliensis</name>
    <dbReference type="NCBI Taxonomy" id="3981"/>
    <lineage>
        <taxon>Eukaryota</taxon>
        <taxon>Viridiplantae</taxon>
        <taxon>Streptophyta</taxon>
        <taxon>Embryophyta</taxon>
        <taxon>Tracheophyta</taxon>
        <taxon>Spermatophyta</taxon>
        <taxon>Magnoliopsida</taxon>
        <taxon>eudicotyledons</taxon>
        <taxon>Gunneridae</taxon>
        <taxon>Pentapetalae</taxon>
        <taxon>rosids</taxon>
        <taxon>fabids</taxon>
        <taxon>Malpighiales</taxon>
        <taxon>Euphorbiaceae</taxon>
        <taxon>Crotonoideae</taxon>
        <taxon>Micrandreae</taxon>
        <taxon>Hevea</taxon>
    </lineage>
</organism>
<comment type="caution">
    <text evidence="1">The sequence shown here is derived from an EMBL/GenBank/DDBJ whole genome shotgun (WGS) entry which is preliminary data.</text>
</comment>
<dbReference type="AlphaFoldDB" id="A0A6A6K9R9"/>
<proteinExistence type="predicted"/>